<dbReference type="CDD" id="cd13567">
    <property type="entry name" value="PBP2_TtGluBP"/>
    <property type="match status" value="1"/>
</dbReference>
<dbReference type="SUPFAM" id="SSF53850">
    <property type="entry name" value="Periplasmic binding protein-like II"/>
    <property type="match status" value="1"/>
</dbReference>
<gene>
    <name evidence="2" type="ORF">DVS81_02030</name>
</gene>
<organism evidence="2 3">
    <name type="scientific">Candidatus Accumulibacter meliphilus</name>
    <dbReference type="NCBI Taxonomy" id="2211374"/>
    <lineage>
        <taxon>Bacteria</taxon>
        <taxon>Pseudomonadati</taxon>
        <taxon>Pseudomonadota</taxon>
        <taxon>Betaproteobacteria</taxon>
        <taxon>Candidatus Accumulibacter</taxon>
    </lineage>
</organism>
<accession>A0A369XVV8</accession>
<evidence type="ECO:0000313" key="2">
    <source>
        <dbReference type="EMBL" id="RDE52549.1"/>
    </source>
</evidence>
<dbReference type="InterPro" id="IPR011852">
    <property type="entry name" value="TRAP_TAXI"/>
</dbReference>
<dbReference type="Pfam" id="PF16868">
    <property type="entry name" value="NMT1_3"/>
    <property type="match status" value="1"/>
</dbReference>
<sequence>MKASLRHALLATAAAACFSVSAHAAEFINVLTGGTSGVYYPLGVALSQIYAKALPDAKTSVQATKASAENLNLLQAGRGEIGFTLGDALSEAWKGNEEAGFKTPLKKLRTVAAIYPNYIQIVASAESGIKTLADLKGKNVAVGAPKSGTELNARDIFKAAGMSYKDFGKVEYLPFGESVELMKNRQLDATVISAGLGVAALRDLATSVPITVIPIPAEVVNKIGEAAYQVGTVPADTYSGQTTAVPTVAVQNFLVTHEGVPTDIVYAMTKSMFANLDQLAAAHAAAKAINKDNAAKQPPVPLHPGAEKYYREAGLIK</sequence>
<dbReference type="PANTHER" id="PTHR42941:SF1">
    <property type="entry name" value="SLL1037 PROTEIN"/>
    <property type="match status" value="1"/>
</dbReference>
<dbReference type="Gene3D" id="3.40.190.10">
    <property type="entry name" value="Periplasmic binding protein-like II"/>
    <property type="match status" value="2"/>
</dbReference>
<proteinExistence type="predicted"/>
<dbReference type="PANTHER" id="PTHR42941">
    <property type="entry name" value="SLL1037 PROTEIN"/>
    <property type="match status" value="1"/>
</dbReference>
<dbReference type="Proteomes" id="UP000253831">
    <property type="component" value="Unassembled WGS sequence"/>
</dbReference>
<dbReference type="EMBL" id="QPGA01000001">
    <property type="protein sequence ID" value="RDE52549.1"/>
    <property type="molecule type" value="Genomic_DNA"/>
</dbReference>
<name>A0A369XVV8_9PROT</name>
<evidence type="ECO:0000256" key="1">
    <source>
        <dbReference type="SAM" id="SignalP"/>
    </source>
</evidence>
<reference evidence="2 3" key="1">
    <citation type="submission" date="2018-05" db="EMBL/GenBank/DDBJ databases">
        <title>Integrated omic analyses show evidence that a Ca. Accumulibacter phosphatis strain performs denitrification under micro-aerobic conditions.</title>
        <authorList>
            <person name="Camejo P.Y."/>
            <person name="Katherine M.D."/>
            <person name="Daniel N.R."/>
        </authorList>
    </citation>
    <scope>NUCLEOTIDE SEQUENCE [LARGE SCALE GENOMIC DNA]</scope>
    <source>
        <strain evidence="2">UW-LDO-IC</strain>
    </source>
</reference>
<dbReference type="AlphaFoldDB" id="A0A369XVV8"/>
<comment type="caution">
    <text evidence="2">The sequence shown here is derived from an EMBL/GenBank/DDBJ whole genome shotgun (WGS) entry which is preliminary data.</text>
</comment>
<evidence type="ECO:0000313" key="3">
    <source>
        <dbReference type="Proteomes" id="UP000253831"/>
    </source>
</evidence>
<dbReference type="PROSITE" id="PS51257">
    <property type="entry name" value="PROKAR_LIPOPROTEIN"/>
    <property type="match status" value="1"/>
</dbReference>
<feature type="chain" id="PRO_5016942903" evidence="1">
    <location>
        <begin position="25"/>
        <end position="317"/>
    </location>
</feature>
<feature type="signal peptide" evidence="1">
    <location>
        <begin position="1"/>
        <end position="24"/>
    </location>
</feature>
<dbReference type="NCBIfam" id="TIGR02122">
    <property type="entry name" value="TRAP_TAXI"/>
    <property type="match status" value="1"/>
</dbReference>
<keyword evidence="1" id="KW-0732">Signal</keyword>
<protein>
    <submittedName>
        <fullName evidence="2">C4-dicarboxylate ABC transporter</fullName>
    </submittedName>
</protein>